<name>A0A4R0RD46_9APHY</name>
<evidence type="ECO:0000313" key="2">
    <source>
        <dbReference type="Proteomes" id="UP000292702"/>
    </source>
</evidence>
<dbReference type="EMBL" id="RWJN01000152">
    <property type="protein sequence ID" value="TCD66030.1"/>
    <property type="molecule type" value="Genomic_DNA"/>
</dbReference>
<protein>
    <submittedName>
        <fullName evidence="1">Uncharacterized protein</fullName>
    </submittedName>
</protein>
<accession>A0A4R0RD46</accession>
<dbReference type="AlphaFoldDB" id="A0A4R0RD46"/>
<organism evidence="1 2">
    <name type="scientific">Steccherinum ochraceum</name>
    <dbReference type="NCBI Taxonomy" id="92696"/>
    <lineage>
        <taxon>Eukaryota</taxon>
        <taxon>Fungi</taxon>
        <taxon>Dikarya</taxon>
        <taxon>Basidiomycota</taxon>
        <taxon>Agaricomycotina</taxon>
        <taxon>Agaricomycetes</taxon>
        <taxon>Polyporales</taxon>
        <taxon>Steccherinaceae</taxon>
        <taxon>Steccherinum</taxon>
    </lineage>
</organism>
<dbReference type="SUPFAM" id="SSF52047">
    <property type="entry name" value="RNI-like"/>
    <property type="match status" value="1"/>
</dbReference>
<dbReference type="STRING" id="92696.A0A4R0RD46"/>
<proteinExistence type="predicted"/>
<comment type="caution">
    <text evidence="1">The sequence shown here is derived from an EMBL/GenBank/DDBJ whole genome shotgun (WGS) entry which is preliminary data.</text>
</comment>
<dbReference type="Gene3D" id="1.20.1280.50">
    <property type="match status" value="1"/>
</dbReference>
<gene>
    <name evidence="1" type="ORF">EIP91_001883</name>
</gene>
<sequence>MAAYGFLWQILVSPPHETIESQKEESEEIIQIVNQKRKLNALTPVECLPNELLAHIFVFAMQPRRYYEKLRFPYWLSHVCSRWRELVIGMPVLWSTIRMHTAVSGVRYAELEHAFERSSGASLHISLSSDPEYRHAHITRSEDTTVSIESEDPVNPRNIRHSTLELLARRSDKVRSLYLSLQYPDYVDALRLIPLNGPQLLSLTVRISDRRSPHHKEPDIPDISTSHLQHLSLDGFCIPWTTSPFPKSLVTLRIDGCYIFNLSKGPSWQELFDALQGLCQLTELELGWRVMPEEDGHDSNLPYIESIVSFPQLDVVRLEGYVLACAYLLEHLVTPPSTRLSLTIHDEEVDPAVIPRLLASFTSITNIERELGPFILDVSVTRITVWHIDKVVLSLLDRFDAPRDEHFGIWMAEIDNSGDNIHTERMFGMCSYPWVQGAREINISDKDTSSNETFWRPVLRATSHLQSIRCDEMQFRTLPSLLGVPDPVPPCDKFLVPSLSKLRIPLSTIMRSEDEERSPAERQIEDWCEMFRARRIAGCMDIRLELRDTRRRPRLDSEVQADNLQLARLREVTEIVIV</sequence>
<dbReference type="OrthoDB" id="2751071at2759"/>
<dbReference type="Proteomes" id="UP000292702">
    <property type="component" value="Unassembled WGS sequence"/>
</dbReference>
<reference evidence="1 2" key="1">
    <citation type="submission" date="2018-11" db="EMBL/GenBank/DDBJ databases">
        <title>Genome assembly of Steccherinum ochraceum LE-BIN_3174, the white-rot fungus of the Steccherinaceae family (The Residual Polyporoid clade, Polyporales, Basidiomycota).</title>
        <authorList>
            <person name="Fedorova T.V."/>
            <person name="Glazunova O.A."/>
            <person name="Landesman E.O."/>
            <person name="Moiseenko K.V."/>
            <person name="Psurtseva N.V."/>
            <person name="Savinova O.S."/>
            <person name="Shakhova N.V."/>
            <person name="Tyazhelova T.V."/>
            <person name="Vasina D.V."/>
        </authorList>
    </citation>
    <scope>NUCLEOTIDE SEQUENCE [LARGE SCALE GENOMIC DNA]</scope>
    <source>
        <strain evidence="1 2">LE-BIN_3174</strain>
    </source>
</reference>
<keyword evidence="2" id="KW-1185">Reference proteome</keyword>
<evidence type="ECO:0000313" key="1">
    <source>
        <dbReference type="EMBL" id="TCD66030.1"/>
    </source>
</evidence>